<reference evidence="1" key="1">
    <citation type="submission" date="2015-11" db="EMBL/GenBank/DDBJ databases">
        <title>De novo transcriptome assembly of four potential Pierce s Disease insect vectors from Arizona vineyards.</title>
        <authorList>
            <person name="Tassone E.E."/>
        </authorList>
    </citation>
    <scope>NUCLEOTIDE SEQUENCE</scope>
</reference>
<proteinExistence type="predicted"/>
<dbReference type="AlphaFoldDB" id="A0A1B6IEA7"/>
<name>A0A1B6IEA7_9HEMI</name>
<feature type="non-terminal residue" evidence="1">
    <location>
        <position position="251"/>
    </location>
</feature>
<evidence type="ECO:0000313" key="1">
    <source>
        <dbReference type="EMBL" id="JAS85266.1"/>
    </source>
</evidence>
<organism evidence="1">
    <name type="scientific">Homalodisca liturata</name>
    <dbReference type="NCBI Taxonomy" id="320908"/>
    <lineage>
        <taxon>Eukaryota</taxon>
        <taxon>Metazoa</taxon>
        <taxon>Ecdysozoa</taxon>
        <taxon>Arthropoda</taxon>
        <taxon>Hexapoda</taxon>
        <taxon>Insecta</taxon>
        <taxon>Pterygota</taxon>
        <taxon>Neoptera</taxon>
        <taxon>Paraneoptera</taxon>
        <taxon>Hemiptera</taxon>
        <taxon>Auchenorrhyncha</taxon>
        <taxon>Membracoidea</taxon>
        <taxon>Cicadellidae</taxon>
        <taxon>Cicadellinae</taxon>
        <taxon>Proconiini</taxon>
        <taxon>Homalodisca</taxon>
    </lineage>
</organism>
<dbReference type="EMBL" id="GECU01022440">
    <property type="protein sequence ID" value="JAS85266.1"/>
    <property type="molecule type" value="Transcribed_RNA"/>
</dbReference>
<protein>
    <submittedName>
        <fullName evidence="1">Uncharacterized protein</fullName>
    </submittedName>
</protein>
<dbReference type="PANTHER" id="PTHR46601:SF1">
    <property type="entry name" value="ADF-H DOMAIN-CONTAINING PROTEIN"/>
    <property type="match status" value="1"/>
</dbReference>
<accession>A0A1B6IEA7</accession>
<dbReference type="PANTHER" id="PTHR46601">
    <property type="entry name" value="ULP_PROTEASE DOMAIN-CONTAINING PROTEIN"/>
    <property type="match status" value="1"/>
</dbReference>
<sequence>MIYKIQETLIEFAKDNNFPNITDVHYYCDGCAGQYKNKYNFMNLSFQEKDFKIKGQWSFFATSHGKTECDGIGGTVKRLARKASLQRPLQDQILTAATFYEFCKSNISKINFHFISKESADDVRRQLETRFENLNTLPGTRSFHNFRPLDSSGTLEARRISTDEHPSLTYNLRRGLALNVREEDLYPSRYIACKYDNLWFFGIITNVAKEDGDATVKFLHPAGPSPSFYWPKRDDICDVPIPHILAVVEPP</sequence>
<gene>
    <name evidence="1" type="ORF">g.8453</name>
</gene>